<dbReference type="InParanoid" id="A0A5C3NU26"/>
<name>A0A5C3NU26_9APHY</name>
<proteinExistence type="predicted"/>
<reference evidence="2 3" key="1">
    <citation type="journal article" date="2019" name="Nat. Ecol. Evol.">
        <title>Megaphylogeny resolves global patterns of mushroom evolution.</title>
        <authorList>
            <person name="Varga T."/>
            <person name="Krizsan K."/>
            <person name="Foldi C."/>
            <person name="Dima B."/>
            <person name="Sanchez-Garcia M."/>
            <person name="Sanchez-Ramirez S."/>
            <person name="Szollosi G.J."/>
            <person name="Szarkandi J.G."/>
            <person name="Papp V."/>
            <person name="Albert L."/>
            <person name="Andreopoulos W."/>
            <person name="Angelini C."/>
            <person name="Antonin V."/>
            <person name="Barry K.W."/>
            <person name="Bougher N.L."/>
            <person name="Buchanan P."/>
            <person name="Buyck B."/>
            <person name="Bense V."/>
            <person name="Catcheside P."/>
            <person name="Chovatia M."/>
            <person name="Cooper J."/>
            <person name="Damon W."/>
            <person name="Desjardin D."/>
            <person name="Finy P."/>
            <person name="Geml J."/>
            <person name="Haridas S."/>
            <person name="Hughes K."/>
            <person name="Justo A."/>
            <person name="Karasinski D."/>
            <person name="Kautmanova I."/>
            <person name="Kiss B."/>
            <person name="Kocsube S."/>
            <person name="Kotiranta H."/>
            <person name="LaButti K.M."/>
            <person name="Lechner B.E."/>
            <person name="Liimatainen K."/>
            <person name="Lipzen A."/>
            <person name="Lukacs Z."/>
            <person name="Mihaltcheva S."/>
            <person name="Morgado L.N."/>
            <person name="Niskanen T."/>
            <person name="Noordeloos M.E."/>
            <person name="Ohm R.A."/>
            <person name="Ortiz-Santana B."/>
            <person name="Ovrebo C."/>
            <person name="Racz N."/>
            <person name="Riley R."/>
            <person name="Savchenko A."/>
            <person name="Shiryaev A."/>
            <person name="Soop K."/>
            <person name="Spirin V."/>
            <person name="Szebenyi C."/>
            <person name="Tomsovsky M."/>
            <person name="Tulloss R.E."/>
            <person name="Uehling J."/>
            <person name="Grigoriev I.V."/>
            <person name="Vagvolgyi C."/>
            <person name="Papp T."/>
            <person name="Martin F.M."/>
            <person name="Miettinen O."/>
            <person name="Hibbett D.S."/>
            <person name="Nagy L.G."/>
        </authorList>
    </citation>
    <scope>NUCLEOTIDE SEQUENCE [LARGE SCALE GENOMIC DNA]</scope>
    <source>
        <strain evidence="2 3">HHB13444</strain>
    </source>
</reference>
<dbReference type="Proteomes" id="UP000308197">
    <property type="component" value="Unassembled WGS sequence"/>
</dbReference>
<dbReference type="EMBL" id="ML211757">
    <property type="protein sequence ID" value="TFK80512.1"/>
    <property type="molecule type" value="Genomic_DNA"/>
</dbReference>
<gene>
    <name evidence="2" type="ORF">K466DRAFT_569599</name>
</gene>
<feature type="region of interest" description="Disordered" evidence="1">
    <location>
        <begin position="79"/>
        <end position="102"/>
    </location>
</feature>
<feature type="region of interest" description="Disordered" evidence="1">
    <location>
        <begin position="23"/>
        <end position="65"/>
    </location>
</feature>
<sequence>MLSAPPAAPLPVTLCTHHSEAANHRESTTLHRGTATGHATRQRPGEASENAKPARPQHVRGNAVKAAAVKIRTPCESLEGGATRKRAEEDDGRNEAEEETKETTVFAWWKEFGEDHQKIGGTRAQRHVYSTTLKPTAPLDLGMSVRVVALAKGKKAEPGRTLVQYGAYDPHIVGTVTRMSRKQPGWWKVTIQNECGGNEVGIVDLEIPHAPGLTVRRRWTNNAWTDPKGLGGIPGEGQPAQRSAMRCEANQCKLVPLGDDARRTIRVRPMRGDDNLHEDLRPREEGTLAMHLWMRYDYAK</sequence>
<evidence type="ECO:0000313" key="2">
    <source>
        <dbReference type="EMBL" id="TFK80512.1"/>
    </source>
</evidence>
<dbReference type="AlphaFoldDB" id="A0A5C3NU26"/>
<organism evidence="2 3">
    <name type="scientific">Polyporus arcularius HHB13444</name>
    <dbReference type="NCBI Taxonomy" id="1314778"/>
    <lineage>
        <taxon>Eukaryota</taxon>
        <taxon>Fungi</taxon>
        <taxon>Dikarya</taxon>
        <taxon>Basidiomycota</taxon>
        <taxon>Agaricomycotina</taxon>
        <taxon>Agaricomycetes</taxon>
        <taxon>Polyporales</taxon>
        <taxon>Polyporaceae</taxon>
        <taxon>Polyporus</taxon>
    </lineage>
</organism>
<protein>
    <submittedName>
        <fullName evidence="2">Uncharacterized protein</fullName>
    </submittedName>
</protein>
<evidence type="ECO:0000313" key="3">
    <source>
        <dbReference type="Proteomes" id="UP000308197"/>
    </source>
</evidence>
<evidence type="ECO:0000256" key="1">
    <source>
        <dbReference type="SAM" id="MobiDB-lite"/>
    </source>
</evidence>
<feature type="compositionally biased region" description="Acidic residues" evidence="1">
    <location>
        <begin position="89"/>
        <end position="100"/>
    </location>
</feature>
<keyword evidence="3" id="KW-1185">Reference proteome</keyword>
<accession>A0A5C3NU26</accession>